<feature type="region of interest" description="Disordered" evidence="1">
    <location>
        <begin position="45"/>
        <end position="74"/>
    </location>
</feature>
<keyword evidence="2" id="KW-0812">Transmembrane</keyword>
<reference evidence="3 4" key="1">
    <citation type="journal article" date="2019" name="Sci. Rep.">
        <title>Orb-weaving spider Araneus ventricosus genome elucidates the spidroin gene catalogue.</title>
        <authorList>
            <person name="Kono N."/>
            <person name="Nakamura H."/>
            <person name="Ohtoshi R."/>
            <person name="Moran D.A.P."/>
            <person name="Shinohara A."/>
            <person name="Yoshida Y."/>
            <person name="Fujiwara M."/>
            <person name="Mori M."/>
            <person name="Tomita M."/>
            <person name="Arakawa K."/>
        </authorList>
    </citation>
    <scope>NUCLEOTIDE SEQUENCE [LARGE SCALE GENOMIC DNA]</scope>
</reference>
<feature type="compositionally biased region" description="Basic and acidic residues" evidence="1">
    <location>
        <begin position="45"/>
        <end position="57"/>
    </location>
</feature>
<keyword evidence="2" id="KW-1133">Transmembrane helix</keyword>
<dbReference type="AlphaFoldDB" id="A0A4Y2S7R6"/>
<accession>A0A4Y2S7R6</accession>
<comment type="caution">
    <text evidence="3">The sequence shown here is derived from an EMBL/GenBank/DDBJ whole genome shotgun (WGS) entry which is preliminary data.</text>
</comment>
<organism evidence="3 4">
    <name type="scientific">Araneus ventricosus</name>
    <name type="common">Orbweaver spider</name>
    <name type="synonym">Epeira ventricosa</name>
    <dbReference type="NCBI Taxonomy" id="182803"/>
    <lineage>
        <taxon>Eukaryota</taxon>
        <taxon>Metazoa</taxon>
        <taxon>Ecdysozoa</taxon>
        <taxon>Arthropoda</taxon>
        <taxon>Chelicerata</taxon>
        <taxon>Arachnida</taxon>
        <taxon>Araneae</taxon>
        <taxon>Araneomorphae</taxon>
        <taxon>Entelegynae</taxon>
        <taxon>Araneoidea</taxon>
        <taxon>Araneidae</taxon>
        <taxon>Araneus</taxon>
    </lineage>
</organism>
<proteinExistence type="predicted"/>
<protein>
    <submittedName>
        <fullName evidence="3">Uncharacterized protein</fullName>
    </submittedName>
</protein>
<evidence type="ECO:0000313" key="4">
    <source>
        <dbReference type="Proteomes" id="UP000499080"/>
    </source>
</evidence>
<feature type="transmembrane region" description="Helical" evidence="2">
    <location>
        <begin position="14"/>
        <end position="35"/>
    </location>
</feature>
<keyword evidence="2" id="KW-0472">Membrane</keyword>
<dbReference type="EMBL" id="BGPR01020282">
    <property type="protein sequence ID" value="GBN84244.1"/>
    <property type="molecule type" value="Genomic_DNA"/>
</dbReference>
<keyword evidence="4" id="KW-1185">Reference proteome</keyword>
<evidence type="ECO:0000256" key="1">
    <source>
        <dbReference type="SAM" id="MobiDB-lite"/>
    </source>
</evidence>
<dbReference type="Proteomes" id="UP000499080">
    <property type="component" value="Unassembled WGS sequence"/>
</dbReference>
<evidence type="ECO:0000313" key="3">
    <source>
        <dbReference type="EMBL" id="GBN84244.1"/>
    </source>
</evidence>
<evidence type="ECO:0000256" key="2">
    <source>
        <dbReference type="SAM" id="Phobius"/>
    </source>
</evidence>
<name>A0A4Y2S7R6_ARAVE</name>
<gene>
    <name evidence="3" type="ORF">AVEN_74856_1</name>
</gene>
<sequence>MLQNESLLEYERVVVVKVGVPACLLYGFVGPLDLLKVGRVRQEDRQEGVEAQQKQEDQPYQGGHPETHHTHQAAWDLEESCNSLKKVTLRSQNLQEHNSKTVLIICFDFQVNHRHE</sequence>